<reference evidence="5" key="1">
    <citation type="submission" date="2017-06" db="EMBL/GenBank/DDBJ databases">
        <authorList>
            <person name="Cremers G."/>
        </authorList>
    </citation>
    <scope>NUCLEOTIDE SEQUENCE [LARGE SCALE GENOMIC DNA]</scope>
</reference>
<dbReference type="Gene3D" id="3.40.30.10">
    <property type="entry name" value="Glutaredoxin"/>
    <property type="match status" value="1"/>
</dbReference>
<dbReference type="InterPro" id="IPR036249">
    <property type="entry name" value="Thioredoxin-like_sf"/>
</dbReference>
<dbReference type="InterPro" id="IPR012336">
    <property type="entry name" value="Thioredoxin-like_fold"/>
</dbReference>
<dbReference type="SUPFAM" id="SSF52833">
    <property type="entry name" value="Thioredoxin-like"/>
    <property type="match status" value="1"/>
</dbReference>
<dbReference type="Pfam" id="PF13192">
    <property type="entry name" value="Thioredoxin_3"/>
    <property type="match status" value="1"/>
</dbReference>
<organism evidence="4 5">
    <name type="scientific">Candidatus Methanoperedens nitratireducens</name>
    <dbReference type="NCBI Taxonomy" id="1392998"/>
    <lineage>
        <taxon>Archaea</taxon>
        <taxon>Methanobacteriati</taxon>
        <taxon>Methanobacteriota</taxon>
        <taxon>Stenosarchaea group</taxon>
        <taxon>Methanomicrobia</taxon>
        <taxon>Methanosarcinales</taxon>
        <taxon>ANME-2 cluster</taxon>
        <taxon>Candidatus Methanoperedentaceae</taxon>
        <taxon>Candidatus Methanoperedens</taxon>
    </lineage>
</organism>
<evidence type="ECO:0000313" key="4">
    <source>
        <dbReference type="EMBL" id="SNQ62014.1"/>
    </source>
</evidence>
<comment type="similarity">
    <text evidence="1">Belongs to the glutaredoxin family.</text>
</comment>
<feature type="domain" description="Thioredoxin-like fold" evidence="3">
    <location>
        <begin position="3"/>
        <end position="78"/>
    </location>
</feature>
<dbReference type="OrthoDB" id="35385at2157"/>
<dbReference type="Proteomes" id="UP000218615">
    <property type="component" value="Unassembled WGS sequence"/>
</dbReference>
<evidence type="ECO:0000256" key="1">
    <source>
        <dbReference type="ARBA" id="ARBA00007787"/>
    </source>
</evidence>
<keyword evidence="2" id="KW-0813">Transport</keyword>
<proteinExistence type="inferred from homology"/>
<evidence type="ECO:0000259" key="3">
    <source>
        <dbReference type="Pfam" id="PF13192"/>
    </source>
</evidence>
<keyword evidence="2" id="KW-0249">Electron transport</keyword>
<keyword evidence="5" id="KW-1185">Reference proteome</keyword>
<name>A0A284VRV1_9EURY</name>
<dbReference type="EMBL" id="FZMP01000203">
    <property type="protein sequence ID" value="SNQ62014.1"/>
    <property type="molecule type" value="Genomic_DNA"/>
</dbReference>
<dbReference type="STRING" id="1392998.ANME2D_00592"/>
<gene>
    <name evidence="4" type="ORF">MNV_560060</name>
</gene>
<accession>A0A284VRV1</accession>
<evidence type="ECO:0000313" key="5">
    <source>
        <dbReference type="Proteomes" id="UP000218615"/>
    </source>
</evidence>
<evidence type="ECO:0000256" key="2">
    <source>
        <dbReference type="ARBA" id="ARBA00022982"/>
    </source>
</evidence>
<sequence>MTTIELYYSDTCRDCHQLRTLLMQVVPKSMKFKEINISYPEGQRRASELNIMSVPTIAIDGEVVFVGRTSREELLKEINSRKPLSGQFNA</sequence>
<protein>
    <submittedName>
        <fullName evidence="4">Putative Thioredoxin</fullName>
    </submittedName>
</protein>
<dbReference type="AlphaFoldDB" id="A0A284VRV1"/>
<dbReference type="RefSeq" id="WP_096206635.1">
    <property type="nucleotide sequence ID" value="NZ_FZMP01000203.1"/>
</dbReference>
<dbReference type="PROSITE" id="PS51354">
    <property type="entry name" value="GLUTAREDOXIN_2"/>
    <property type="match status" value="1"/>
</dbReference>